<proteinExistence type="predicted"/>
<name>A0A6S6QXL4_9HYPH</name>
<reference evidence="1 2" key="1">
    <citation type="submission" date="2020-08" db="EMBL/GenBank/DDBJ databases">
        <title>Genome sequence of Rhizobiales bacterium strain IZ6.</title>
        <authorList>
            <person name="Nakai R."/>
            <person name="Naganuma T."/>
        </authorList>
    </citation>
    <scope>NUCLEOTIDE SEQUENCE [LARGE SCALE GENOMIC DNA]</scope>
    <source>
        <strain evidence="1 2">IZ6</strain>
    </source>
</reference>
<evidence type="ECO:0000313" key="2">
    <source>
        <dbReference type="Proteomes" id="UP000515317"/>
    </source>
</evidence>
<evidence type="ECO:0000313" key="1">
    <source>
        <dbReference type="EMBL" id="BCJ91771.1"/>
    </source>
</evidence>
<organism evidence="1 2">
    <name type="scientific">Terrihabitans soli</name>
    <dbReference type="NCBI Taxonomy" id="708113"/>
    <lineage>
        <taxon>Bacteria</taxon>
        <taxon>Pseudomonadati</taxon>
        <taxon>Pseudomonadota</taxon>
        <taxon>Alphaproteobacteria</taxon>
        <taxon>Hyphomicrobiales</taxon>
        <taxon>Terrihabitans</taxon>
    </lineage>
</organism>
<accession>A0A6S6QXL4</accession>
<sequence length="351" mass="39825">MQISPQILFEAVKATGGYTQASRFLKDQGHDISRDTIRRHLEKLKLNPLGGGHPEFEVELPSFDEVDVDALIERRKEEFAKSWRQHQAEKVIPISVKLDGPIGIGFLGDPHLDSPGCDVETVFRHAALFDGRNPGLFVGCMGDVWDNWVGRLQSLYAKRSMSDAEAIALVRNFVSRVNWLFFIYGNHDLWKGRQELLTEMIGAQSPIKKDWRVKVGLRLPNGRTVKIYAAHRFQGNSQWSTVFGVAKKAQLDGTNDIYVGADKHISGYTHGWHDGNDRMWHAIQVAAYKKIDDYADEIGAERQDPYQCPVALIDPSASNPINYIRWEFDPEEGAERLKWMRSRFESGKSAS</sequence>
<dbReference type="RefSeq" id="WP_222875392.1">
    <property type="nucleotide sequence ID" value="NZ_AP023361.1"/>
</dbReference>
<dbReference type="KEGG" id="tso:IZ6_25060"/>
<gene>
    <name evidence="1" type="ORF">IZ6_25060</name>
</gene>
<dbReference type="EMBL" id="AP023361">
    <property type="protein sequence ID" value="BCJ91771.1"/>
    <property type="molecule type" value="Genomic_DNA"/>
</dbReference>
<dbReference type="Proteomes" id="UP000515317">
    <property type="component" value="Chromosome"/>
</dbReference>
<keyword evidence="2" id="KW-1185">Reference proteome</keyword>
<dbReference type="SUPFAM" id="SSF56300">
    <property type="entry name" value="Metallo-dependent phosphatases"/>
    <property type="match status" value="1"/>
</dbReference>
<dbReference type="InterPro" id="IPR029052">
    <property type="entry name" value="Metallo-depent_PP-like"/>
</dbReference>
<dbReference type="AlphaFoldDB" id="A0A6S6QXL4"/>
<evidence type="ECO:0008006" key="3">
    <source>
        <dbReference type="Google" id="ProtNLM"/>
    </source>
</evidence>
<protein>
    <recommendedName>
        <fullName evidence="3">Calcineurin-like phosphoesterase domain-containing protein</fullName>
    </recommendedName>
</protein>